<feature type="transmembrane region" description="Helical" evidence="8">
    <location>
        <begin position="394"/>
        <end position="418"/>
    </location>
</feature>
<dbReference type="InterPro" id="IPR029487">
    <property type="entry name" value="NEL_dom"/>
</dbReference>
<dbReference type="GO" id="GO:0061630">
    <property type="term" value="F:ubiquitin protein ligase activity"/>
    <property type="evidence" value="ECO:0007669"/>
    <property type="project" value="UniProtKB-EC"/>
</dbReference>
<evidence type="ECO:0000256" key="1">
    <source>
        <dbReference type="ARBA" id="ARBA00000900"/>
    </source>
</evidence>
<comment type="PTM">
    <text evidence="7">Ubiquitinated in the presence of host E1 ubiquitin-activating enzyme, E2 ubiquitin-conjugating enzyme and ubiquitin.</text>
</comment>
<dbReference type="SUPFAM" id="SSF52058">
    <property type="entry name" value="L domain-like"/>
    <property type="match status" value="1"/>
</dbReference>
<evidence type="ECO:0000256" key="7">
    <source>
        <dbReference type="PROSITE-ProRule" id="PRU01398"/>
    </source>
</evidence>
<dbReference type="Pfam" id="PF14496">
    <property type="entry name" value="NEL"/>
    <property type="match status" value="1"/>
</dbReference>
<evidence type="ECO:0000256" key="2">
    <source>
        <dbReference type="ARBA" id="ARBA00012483"/>
    </source>
</evidence>
<evidence type="ECO:0000259" key="9">
    <source>
        <dbReference type="PROSITE" id="PS52053"/>
    </source>
</evidence>
<keyword evidence="8" id="KW-0812">Transmembrane</keyword>
<dbReference type="Gene3D" id="3.80.10.10">
    <property type="entry name" value="Ribonuclease Inhibitor"/>
    <property type="match status" value="1"/>
</dbReference>
<evidence type="ECO:0000256" key="5">
    <source>
        <dbReference type="ARBA" id="ARBA00022737"/>
    </source>
</evidence>
<dbReference type="Pfam" id="PF20178">
    <property type="entry name" value="ToxA_N"/>
    <property type="match status" value="1"/>
</dbReference>
<dbReference type="Pfam" id="PF13855">
    <property type="entry name" value="LRR_8"/>
    <property type="match status" value="1"/>
</dbReference>
<dbReference type="InterPro" id="IPR001611">
    <property type="entry name" value="Leu-rich_rpt"/>
</dbReference>
<name>A0A1Y3L233_PSEPU</name>
<keyword evidence="7" id="KW-1035">Host cytoplasm</keyword>
<comment type="caution">
    <text evidence="10">The sequence shown here is derived from an EMBL/GenBank/DDBJ whole genome shotgun (WGS) entry which is preliminary data.</text>
</comment>
<evidence type="ECO:0000256" key="3">
    <source>
        <dbReference type="ARBA" id="ARBA00022614"/>
    </source>
</evidence>
<comment type="catalytic activity">
    <reaction evidence="1">
        <text>S-ubiquitinyl-[E2 ubiquitin-conjugating enzyme]-L-cysteine + [acceptor protein]-L-lysine = [E2 ubiquitin-conjugating enzyme]-L-cysteine + N(6)-ubiquitinyl-[acceptor protein]-L-lysine.</text>
        <dbReference type="EC" id="2.3.2.27"/>
    </reaction>
</comment>
<dbReference type="PANTHER" id="PTHR24373:SF396">
    <property type="entry name" value="LEUCINE RICH REPEATS AND IMMUNOGLOBULIN LIKE DOMAINS 1"/>
    <property type="match status" value="1"/>
</dbReference>
<keyword evidence="7" id="KW-0964">Secreted</keyword>
<dbReference type="SMART" id="SM00369">
    <property type="entry name" value="LRR_TYP"/>
    <property type="match status" value="2"/>
</dbReference>
<feature type="active site" description="Glycyl thioester intermediate" evidence="7">
    <location>
        <position position="1297"/>
    </location>
</feature>
<keyword evidence="7" id="KW-0808">Transferase</keyword>
<dbReference type="GO" id="GO:0031012">
    <property type="term" value="C:extracellular matrix"/>
    <property type="evidence" value="ECO:0007669"/>
    <property type="project" value="TreeGrafter"/>
</dbReference>
<dbReference type="Proteomes" id="UP000196082">
    <property type="component" value="Unassembled WGS sequence"/>
</dbReference>
<proteinExistence type="inferred from homology"/>
<comment type="similarity">
    <text evidence="7">Belongs to the LRR-containing bacterial E3 ligase family.</text>
</comment>
<dbReference type="InterPro" id="IPR050328">
    <property type="entry name" value="Dev_Immune_Receptor"/>
</dbReference>
<dbReference type="InterPro" id="IPR032675">
    <property type="entry name" value="LRR_dom_sf"/>
</dbReference>
<dbReference type="RefSeq" id="WP_086976666.1">
    <property type="nucleotide sequence ID" value="NZ_NFSB01000078.1"/>
</dbReference>
<feature type="domain" description="NEL" evidence="9">
    <location>
        <begin position="1210"/>
        <end position="1497"/>
    </location>
</feature>
<evidence type="ECO:0000256" key="8">
    <source>
        <dbReference type="SAM" id="Phobius"/>
    </source>
</evidence>
<dbReference type="GO" id="GO:0005615">
    <property type="term" value="C:extracellular space"/>
    <property type="evidence" value="ECO:0007669"/>
    <property type="project" value="TreeGrafter"/>
</dbReference>
<accession>A0A1Y3L233</accession>
<keyword evidence="7" id="KW-0832">Ubl conjugation</keyword>
<keyword evidence="6" id="KW-0843">Virulence</keyword>
<keyword evidence="8" id="KW-1133">Transmembrane helix</keyword>
<dbReference type="PANTHER" id="PTHR24373">
    <property type="entry name" value="SLIT RELATED LEUCINE-RICH REPEAT NEURONAL PROTEIN"/>
    <property type="match status" value="1"/>
</dbReference>
<dbReference type="Gene3D" id="1.20.58.360">
    <property type="entry name" value="Shigella T3SS effector IpaH defines"/>
    <property type="match status" value="1"/>
</dbReference>
<keyword evidence="3" id="KW-0433">Leucine-rich repeat</keyword>
<evidence type="ECO:0000256" key="4">
    <source>
        <dbReference type="ARBA" id="ARBA00022729"/>
    </source>
</evidence>
<evidence type="ECO:0000256" key="6">
    <source>
        <dbReference type="ARBA" id="ARBA00023026"/>
    </source>
</evidence>
<organism evidence="10 11">
    <name type="scientific">Pseudomonas putida</name>
    <name type="common">Arthrobacter siderocapsulatus</name>
    <dbReference type="NCBI Taxonomy" id="303"/>
    <lineage>
        <taxon>Bacteria</taxon>
        <taxon>Pseudomonadati</taxon>
        <taxon>Pseudomonadota</taxon>
        <taxon>Gammaproteobacteria</taxon>
        <taxon>Pseudomonadales</taxon>
        <taxon>Pseudomonadaceae</taxon>
        <taxon>Pseudomonas</taxon>
    </lineage>
</organism>
<dbReference type="InterPro" id="IPR046673">
    <property type="entry name" value="ToxA_N"/>
</dbReference>
<keyword evidence="7" id="KW-0833">Ubl conjugation pathway</keyword>
<gene>
    <name evidence="10" type="ORF">B8W72_15635</name>
</gene>
<protein>
    <recommendedName>
        <fullName evidence="2">RING-type E3 ubiquitin transferase</fullName>
        <ecNumber evidence="2">2.3.2.27</ecNumber>
    </recommendedName>
</protein>
<dbReference type="GO" id="GO:0016567">
    <property type="term" value="P:protein ubiquitination"/>
    <property type="evidence" value="ECO:0007669"/>
    <property type="project" value="InterPro"/>
</dbReference>
<keyword evidence="5" id="KW-0677">Repeat</keyword>
<evidence type="ECO:0000313" key="11">
    <source>
        <dbReference type="Proteomes" id="UP000196082"/>
    </source>
</evidence>
<dbReference type="EC" id="2.3.2.27" evidence="2"/>
<keyword evidence="8" id="KW-0472">Membrane</keyword>
<keyword evidence="4" id="KW-0732">Signal</keyword>
<dbReference type="InterPro" id="IPR003591">
    <property type="entry name" value="Leu-rich_rpt_typical-subtyp"/>
</dbReference>
<dbReference type="PROSITE" id="PS52053">
    <property type="entry name" value="NEL"/>
    <property type="match status" value="1"/>
</dbReference>
<dbReference type="EMBL" id="NFSB01000078">
    <property type="protein sequence ID" value="OUM31414.1"/>
    <property type="molecule type" value="Genomic_DNA"/>
</dbReference>
<sequence>MNTEPSTSTQAAIDAFQDEMIGRRLPKWLREVPVERLPEIGKALANSLLCREKLSAALQPIEAIDNFVASGLAKAFAERYGLTLDPRAIGFLEGRREPVVNSQPVGAHLTEVVYEEKPLLEAVLRNFTADQAQAGGQPRGNRLLVPRIVRQAPPTSIELAALCRELDLGEEYQRHLESVLKPSNDPRRIEKALVDANRYAMLVDAYRARQVGGLDDSELALLVALCNKGRLLRLAGDLVVAKRLKLLGCNVEQALVLDVIEQGVLFNTTRRVLLYLPGDPVAPWSAFESIDKLNRELGRRLRDKAYQRFFSRFVSRRDSQTFFAQVMALFDDLPAWAFRDLEPRLHAYPEPLFNRLAQARIGQIKDDAAMIAVPLSRLDREVQRQHDQRLATEGWLLLNLAAFFVPGIGLALLAATAWELLGEVYQGFEAWQEGDRQEALDHLTQVATDIATLAATAAGVAVVQRAWARSAFVDALVPARLQDGTAKLWQAELAPYRSLPPAIAASADTMGIRRLDGQAWIEMDGHHYRVTEVAGEGQYQLHPIDGHGPMLRHNGAGAWRLWSEQPAQWRDTYRMFRRLGAVFSTLDDEQIDQVLLFHGLEGDDIRGLHVYAQAPHPGMLDSVQRVRLDQRIRSMIGRLRSGQAVADTTLLDHAQQLPGAAGLPDQALAEVAWAQRRRLLQSLYDAQQPSDNPGSAALRRVFPGLDVLTARALVQAASGADRRRLLASGRVALNLAEAARSSLLGIRRSRVLEALYIDTPQNADLARVVLGLLRHLPGAGQGIRWRLYDGYLNGPLLARTEQGTKAFDMVYLNGTFLVFDEQGVSNGEAGELFDVITRAYDASQREAMEIGDPFAHNLRVMLGREAVHRREDVERLLGAVRAGAVRWPSRLPGGRLGYPLGGGGVGGFAHGGRAFRAALRDLFPWLSDEQIETAVDEARASGRQLGQVLRNLRSELAALRSTLEVWVAEKHGDVREDRDALGQTLLNCWRRSVGVGDLRIDAQDNLQVMFCNFRPGGLPSIPAQVRFRGVTSLSLLHLDVPEVPNSLLLAFPDLTVLDLGGNQLRRLPQTLLQIPRLQHLSLTNNQIHLDAVQVATLACCTNLQSLELSHNPLRRQLHLGGMAQLRRLNLRDTQATRFPSGLFDHARLVAVDLRENWIRQIPDDFYQLPVWRRRRISLGANPLGEAQARRLQASLQSDIPLIDEEHALLQLDHARQVWGDAVAPEDRGSMLAAWDSMDAGEETQRFFRVLQQLLMSEDFRVNARALGNRVLAVLQAMAIKPPLRDKLLAVANDEWGCQDGATWCLSNLELNLLVWEAEQTTQGGSELALLELGRRLWRQDAVDQFAARWAVEQGREAEGSEVGLAYRVGLRLRLNLPVQVGDMSFHAVAGVTDVDLAAAEAQICNEESAEVLARSMVDREFWQRHLERTYPDRFAQVDLPFRRQLDAVLDDDTLTDENRLQQGDDIRDAQRAARRGLMLDLTIHAMEVGPQAPAASV</sequence>
<reference evidence="10 11" key="1">
    <citation type="submission" date="2017-05" db="EMBL/GenBank/DDBJ databases">
        <title>Whole genome sequence of Pseudomonas putida isolate 1312 commercialized as a biostimulant.</title>
        <authorList>
            <person name="Crovadore J."/>
            <person name="Blanc P."/>
            <person name="Chablais R."/>
            <person name="Cochard B."/>
            <person name="Grizard D."/>
            <person name="Lefort F."/>
        </authorList>
    </citation>
    <scope>NUCLEOTIDE SEQUENCE [LARGE SCALE GENOMIC DNA]</scope>
    <source>
        <strain evidence="10 11">1312</strain>
    </source>
</reference>
<evidence type="ECO:0000313" key="10">
    <source>
        <dbReference type="EMBL" id="OUM31414.1"/>
    </source>
</evidence>